<dbReference type="InterPro" id="IPR000834">
    <property type="entry name" value="Peptidase_M14"/>
</dbReference>
<evidence type="ECO:0000256" key="5">
    <source>
        <dbReference type="ARBA" id="ARBA00022645"/>
    </source>
</evidence>
<keyword evidence="18" id="KW-1185">Reference proteome</keyword>
<evidence type="ECO:0000256" key="13">
    <source>
        <dbReference type="ARBA" id="ARBA00057299"/>
    </source>
</evidence>
<evidence type="ECO:0000313" key="17">
    <source>
        <dbReference type="EMBL" id="KAF9415536.1"/>
    </source>
</evidence>
<feature type="domain" description="Peptidase M14" evidence="16">
    <location>
        <begin position="130"/>
        <end position="428"/>
    </location>
</feature>
<keyword evidence="4" id="KW-0964">Secreted</keyword>
<comment type="function">
    <text evidence="13">Involved in the digestion of the blood meal.</text>
</comment>
<dbReference type="PRINTS" id="PR00765">
    <property type="entry name" value="CRBOXYPTASEA"/>
</dbReference>
<proteinExistence type="inferred from homology"/>
<dbReference type="PROSITE" id="PS52035">
    <property type="entry name" value="PEPTIDASE_M14"/>
    <property type="match status" value="2"/>
</dbReference>
<feature type="active site" description="Proton donor/acceptor" evidence="14">
    <location>
        <position position="390"/>
    </location>
</feature>
<dbReference type="InterPro" id="IPR036990">
    <property type="entry name" value="M14A-like_propep"/>
</dbReference>
<keyword evidence="10" id="KW-0862">Zinc</keyword>
<dbReference type="GO" id="GO:0006508">
    <property type="term" value="P:proteolysis"/>
    <property type="evidence" value="ECO:0007669"/>
    <property type="project" value="UniProtKB-KW"/>
</dbReference>
<keyword evidence="7" id="KW-0479">Metal-binding</keyword>
<dbReference type="SUPFAM" id="SSF53187">
    <property type="entry name" value="Zn-dependent exopeptidases"/>
    <property type="match status" value="2"/>
</dbReference>
<dbReference type="InterPro" id="IPR003146">
    <property type="entry name" value="M14A_act_pep"/>
</dbReference>
<organism evidence="17 18">
    <name type="scientific">Spodoptera exigua</name>
    <name type="common">Beet armyworm</name>
    <name type="synonym">Noctua fulgens</name>
    <dbReference type="NCBI Taxonomy" id="7107"/>
    <lineage>
        <taxon>Eukaryota</taxon>
        <taxon>Metazoa</taxon>
        <taxon>Ecdysozoa</taxon>
        <taxon>Arthropoda</taxon>
        <taxon>Hexapoda</taxon>
        <taxon>Insecta</taxon>
        <taxon>Pterygota</taxon>
        <taxon>Neoptera</taxon>
        <taxon>Endopterygota</taxon>
        <taxon>Lepidoptera</taxon>
        <taxon>Glossata</taxon>
        <taxon>Ditrysia</taxon>
        <taxon>Noctuoidea</taxon>
        <taxon>Noctuidae</taxon>
        <taxon>Amphipyrinae</taxon>
        <taxon>Spodoptera</taxon>
    </lineage>
</organism>
<comment type="subcellular location">
    <subcellularLocation>
        <location evidence="2">Secreted</location>
    </subcellularLocation>
</comment>
<evidence type="ECO:0000256" key="8">
    <source>
        <dbReference type="ARBA" id="ARBA00022729"/>
    </source>
</evidence>
<dbReference type="FunFam" id="3.40.630.10:FF:000040">
    <property type="entry name" value="zinc carboxypeptidase"/>
    <property type="match status" value="1"/>
</dbReference>
<reference evidence="17" key="1">
    <citation type="submission" date="2020-08" db="EMBL/GenBank/DDBJ databases">
        <title>Spodoptera exigua strain:BAW_Kor-Di-RS1 Genome sequencing and assembly.</title>
        <authorList>
            <person name="Kim J."/>
            <person name="Nam H.Y."/>
            <person name="Kwon M."/>
            <person name="Choi J.H."/>
            <person name="Cho S.R."/>
            <person name="Kim G.-H."/>
        </authorList>
    </citation>
    <scope>NUCLEOTIDE SEQUENCE</scope>
    <source>
        <strain evidence="17">BAW_Kor-Di-RS1</strain>
        <tissue evidence="17">Whole-body</tissue>
    </source>
</reference>
<keyword evidence="8 15" id="KW-0732">Signal</keyword>
<dbReference type="Gene3D" id="3.30.70.340">
    <property type="entry name" value="Metallocarboxypeptidase-like"/>
    <property type="match status" value="2"/>
</dbReference>
<feature type="chain" id="PRO_5032933574" description="Peptidase M14 domain-containing protein" evidence="15">
    <location>
        <begin position="26"/>
        <end position="860"/>
    </location>
</feature>
<comment type="caution">
    <text evidence="14">Lacks conserved residue(s) required for the propagation of feature annotation.</text>
</comment>
<dbReference type="GO" id="GO:0004181">
    <property type="term" value="F:metallocarboxypeptidase activity"/>
    <property type="evidence" value="ECO:0007669"/>
    <property type="project" value="InterPro"/>
</dbReference>
<evidence type="ECO:0000256" key="15">
    <source>
        <dbReference type="SAM" id="SignalP"/>
    </source>
</evidence>
<dbReference type="Pfam" id="PF00246">
    <property type="entry name" value="Peptidase_M14"/>
    <property type="match status" value="2"/>
</dbReference>
<dbReference type="PANTHER" id="PTHR11705">
    <property type="entry name" value="PROTEASE FAMILY M14 CARBOXYPEPTIDASE A,B"/>
    <property type="match status" value="1"/>
</dbReference>
<dbReference type="EMBL" id="JACKWZ010000109">
    <property type="protein sequence ID" value="KAF9415536.1"/>
    <property type="molecule type" value="Genomic_DNA"/>
</dbReference>
<dbReference type="GO" id="GO:0005615">
    <property type="term" value="C:extracellular space"/>
    <property type="evidence" value="ECO:0007669"/>
    <property type="project" value="TreeGrafter"/>
</dbReference>
<evidence type="ECO:0000256" key="3">
    <source>
        <dbReference type="ARBA" id="ARBA00005988"/>
    </source>
</evidence>
<evidence type="ECO:0000256" key="11">
    <source>
        <dbReference type="ARBA" id="ARBA00023049"/>
    </source>
</evidence>
<keyword evidence="12" id="KW-1015">Disulfide bond</keyword>
<dbReference type="AlphaFoldDB" id="A0A835L459"/>
<keyword evidence="9" id="KW-0378">Hydrolase</keyword>
<evidence type="ECO:0000256" key="2">
    <source>
        <dbReference type="ARBA" id="ARBA00004613"/>
    </source>
</evidence>
<dbReference type="GO" id="GO:0008270">
    <property type="term" value="F:zinc ion binding"/>
    <property type="evidence" value="ECO:0007669"/>
    <property type="project" value="InterPro"/>
</dbReference>
<feature type="signal peptide" evidence="15">
    <location>
        <begin position="1"/>
        <end position="25"/>
    </location>
</feature>
<evidence type="ECO:0000256" key="4">
    <source>
        <dbReference type="ARBA" id="ARBA00022525"/>
    </source>
</evidence>
<sequence>MTWSVWGLKMLRTVCLFVIIGLAIAKHEVYEGYGLYKLSVKTTDQVELVNYLSKALDLDVWSHAIPGHDGQVLVPKDKKPLFQNELKAAGVEFQIESDNIKDILDLEDQLLSEAARKNNGSRLDSLPFDQIYTYHQVDTFLDMLAEAYPETVTLVNAGKSFEGRDIKYIKISSGDFETSTKPIVFLESLLHAREWITLPATLYAIHKLVIDVTEQDLIQDIDWIILPIANPDGYVHTHGEFRLWRKNRNTNLGVGCMGVDLNRNFDINWSEASSNIPCLDTYHGRGPFSEPETSIIKSVFDQYSDRIGLFLDIHSFGSMILYGYGNGVLPPNGLMVHLLGVRMAESIDAVKMSWNPNYVVGNVALVLYDASGSAGDYAQSVGVPYSYTYELPGHRFGIGGFGFFVDPAFIEQAGFETWEGTTTIALTRTHARLGSQEKDKGGYTPILKSYHSYKVYNIELKTVQQQEKIRILKSDLIDFWRFPNYKYGVMGQVMVPPSHFIWFDEKLEELGINRDVYIEDVYQYLSEVENRTSLSRNVGEEYYFDVNKYHRYDNILAYLRKLEQESVDSLSKVELVEYGVTAENRPLVYLRVGRGANDNNSPEKPIIVIESATNPRDWVTIPAALNIVENLLKESRFLENLEWIIIPVLNPDGYEYTHTNLRLWQKSRSTNSNMGHICPGVNINRNFDYDWQNFDASSSPCSHVYAGVEPFSEIESRMIQDIINKNAPRLKLYMSLQNNGGYISIPWYYEKAASGMFRQQYLLGLEMVKTMNNAYNLDVGSVIFDRMSGTSVDYVRSKAVLYTYNFDVVQRGNGVIIPEEDISDIVEDVWKATAVAAEEIIRLYSEELRILTAFPSPLPK</sequence>
<comment type="cofactor">
    <cofactor evidence="1">
        <name>Zn(2+)</name>
        <dbReference type="ChEBI" id="CHEBI:29105"/>
    </cofactor>
</comment>
<evidence type="ECO:0000256" key="12">
    <source>
        <dbReference type="ARBA" id="ARBA00023157"/>
    </source>
</evidence>
<evidence type="ECO:0000256" key="10">
    <source>
        <dbReference type="ARBA" id="ARBA00022833"/>
    </source>
</evidence>
<feature type="domain" description="Peptidase M14" evidence="16">
    <location>
        <begin position="548"/>
        <end position="840"/>
    </location>
</feature>
<evidence type="ECO:0000256" key="1">
    <source>
        <dbReference type="ARBA" id="ARBA00001947"/>
    </source>
</evidence>
<evidence type="ECO:0000256" key="14">
    <source>
        <dbReference type="PROSITE-ProRule" id="PRU01379"/>
    </source>
</evidence>
<dbReference type="PANTHER" id="PTHR11705:SF140">
    <property type="entry name" value="FI02848P-RELATED"/>
    <property type="match status" value="1"/>
</dbReference>
<keyword evidence="11" id="KW-0482">Metalloprotease</keyword>
<accession>A0A835L459</accession>
<comment type="similarity">
    <text evidence="3 14">Belongs to the peptidase M14 family.</text>
</comment>
<evidence type="ECO:0000313" key="18">
    <source>
        <dbReference type="Proteomes" id="UP000648187"/>
    </source>
</evidence>
<comment type="caution">
    <text evidence="17">The sequence shown here is derived from an EMBL/GenBank/DDBJ whole genome shotgun (WGS) entry which is preliminary data.</text>
</comment>
<dbReference type="Pfam" id="PF02244">
    <property type="entry name" value="Propep_M14"/>
    <property type="match status" value="2"/>
</dbReference>
<name>A0A835L459_SPOEX</name>
<gene>
    <name evidence="17" type="ORF">HW555_006855</name>
</gene>
<protein>
    <recommendedName>
        <fullName evidence="16">Peptidase M14 domain-containing protein</fullName>
    </recommendedName>
</protein>
<evidence type="ECO:0000256" key="7">
    <source>
        <dbReference type="ARBA" id="ARBA00022723"/>
    </source>
</evidence>
<evidence type="ECO:0000256" key="9">
    <source>
        <dbReference type="ARBA" id="ARBA00022801"/>
    </source>
</evidence>
<keyword evidence="5" id="KW-0121">Carboxypeptidase</keyword>
<dbReference type="Proteomes" id="UP000648187">
    <property type="component" value="Unassembled WGS sequence"/>
</dbReference>
<evidence type="ECO:0000256" key="6">
    <source>
        <dbReference type="ARBA" id="ARBA00022670"/>
    </source>
</evidence>
<evidence type="ECO:0000259" key="16">
    <source>
        <dbReference type="PROSITE" id="PS52035"/>
    </source>
</evidence>
<dbReference type="Gene3D" id="3.40.630.10">
    <property type="entry name" value="Zn peptidases"/>
    <property type="match status" value="2"/>
</dbReference>
<dbReference type="SUPFAM" id="SSF54897">
    <property type="entry name" value="Protease propeptides/inhibitors"/>
    <property type="match status" value="2"/>
</dbReference>
<dbReference type="SMART" id="SM00631">
    <property type="entry name" value="Zn_pept"/>
    <property type="match status" value="2"/>
</dbReference>
<keyword evidence="6" id="KW-0645">Protease</keyword>
<dbReference type="FunFam" id="3.40.630.10:FF:000084">
    <property type="entry name" value="Carboxypeptidase B2"/>
    <property type="match status" value="1"/>
</dbReference>